<evidence type="ECO:0000313" key="1">
    <source>
        <dbReference type="Proteomes" id="UP000694941"/>
    </source>
</evidence>
<keyword evidence="1" id="KW-1185">Reference proteome</keyword>
<sequence length="144" mass="16637">MSNESESSDESDRNIRLKESIDPNFFPLTCLGSEDQKRNRNVQNKVFKLRKEFPAVCRDNEENGFDISDGCRSYMAKQLASLIDSTLKEKPRKLNWKEENDLTNQGIYLFADSNTALCDVEETTNNLSIPQALKRRLASRYYSQ</sequence>
<dbReference type="RefSeq" id="XP_013790714.2">
    <property type="nucleotide sequence ID" value="XM_013935260.2"/>
</dbReference>
<evidence type="ECO:0000313" key="2">
    <source>
        <dbReference type="RefSeq" id="XP_013790714.2"/>
    </source>
</evidence>
<reference evidence="2" key="1">
    <citation type="submission" date="2025-08" db="UniProtKB">
        <authorList>
            <consortium name="RefSeq"/>
        </authorList>
    </citation>
    <scope>IDENTIFICATION</scope>
    <source>
        <tissue evidence="2">Muscle</tissue>
    </source>
</reference>
<dbReference type="Proteomes" id="UP000694941">
    <property type="component" value="Unplaced"/>
</dbReference>
<protein>
    <submittedName>
        <fullName evidence="2">Uncharacterized protein LOC106474573</fullName>
    </submittedName>
</protein>
<organism evidence="1 2">
    <name type="scientific">Limulus polyphemus</name>
    <name type="common">Atlantic horseshoe crab</name>
    <dbReference type="NCBI Taxonomy" id="6850"/>
    <lineage>
        <taxon>Eukaryota</taxon>
        <taxon>Metazoa</taxon>
        <taxon>Ecdysozoa</taxon>
        <taxon>Arthropoda</taxon>
        <taxon>Chelicerata</taxon>
        <taxon>Merostomata</taxon>
        <taxon>Xiphosura</taxon>
        <taxon>Limulidae</taxon>
        <taxon>Limulus</taxon>
    </lineage>
</organism>
<gene>
    <name evidence="2" type="primary">LOC106474573</name>
</gene>
<accession>A0ABM1BXT1</accession>
<name>A0ABM1BXT1_LIMPO</name>
<proteinExistence type="predicted"/>
<dbReference type="GeneID" id="106474573"/>